<name>A0ABM6CM83_9BORD</name>
<accession>A0ABM6CM83</accession>
<sequence>MNIAGKPDAHSSQYVAQPAPAPDANVGITQRGHTFTTQSAVPPDGCGGAAQPRARATLARRDSWNLFGFRWRLRGQRIARSAVRHAGGTVESLSMARSASDTGVTCKEPVPLRFVPLVAGGGCAPAWAPDAPAMQGATEGAAPRHDPRPGARASSWPHRLLSSMKHRIRYWTAPGEHRKALRMTYSRDKVIGSTYVFLNAILADEPLARHFAELQRQVRRLDKRVGMQAGISTDSAQVLREAADRTACARHQVKDKILSFPREELLHGALSLGDFRRADGILLALESRMVIGIALYGDALRCLAALDVDHDGLCETINGILDTVSAREAAAGAVQRQQWLDTTVGRLPYRTLGRLHTVLSRQQCGGVHQAFLDELLDIVEARTGIPPGTPGSHHHPTRDERGPTERQSP</sequence>
<feature type="compositionally biased region" description="Basic and acidic residues" evidence="1">
    <location>
        <begin position="397"/>
        <end position="409"/>
    </location>
</feature>
<feature type="region of interest" description="Disordered" evidence="1">
    <location>
        <begin position="382"/>
        <end position="409"/>
    </location>
</feature>
<evidence type="ECO:0000256" key="1">
    <source>
        <dbReference type="SAM" id="MobiDB-lite"/>
    </source>
</evidence>
<dbReference type="EMBL" id="CP016170">
    <property type="protein sequence ID" value="ANN65036.1"/>
    <property type="molecule type" value="Genomic_DNA"/>
</dbReference>
<reference evidence="2 3" key="1">
    <citation type="submission" date="2016-06" db="EMBL/GenBank/DDBJ databases">
        <title>Complete genome sequences of Bordetella bronchialis and Bordetella flabilis.</title>
        <authorList>
            <person name="LiPuma J.J."/>
            <person name="Spilker T."/>
        </authorList>
    </citation>
    <scope>NUCLEOTIDE SEQUENCE [LARGE SCALE GENOMIC DNA]</scope>
    <source>
        <strain evidence="2 3">AU3182</strain>
    </source>
</reference>
<evidence type="ECO:0000313" key="3">
    <source>
        <dbReference type="Proteomes" id="UP000091897"/>
    </source>
</evidence>
<feature type="region of interest" description="Disordered" evidence="1">
    <location>
        <begin position="1"/>
        <end position="27"/>
    </location>
</feature>
<dbReference type="RefSeq" id="WP_066342976.1">
    <property type="nucleotide sequence ID" value="NZ_CBCSFJ010000012.1"/>
</dbReference>
<dbReference type="Proteomes" id="UP000091897">
    <property type="component" value="Chromosome"/>
</dbReference>
<proteinExistence type="predicted"/>
<protein>
    <submittedName>
        <fullName evidence="2">Uncharacterized protein</fullName>
    </submittedName>
</protein>
<organism evidence="2 3">
    <name type="scientific">Bordetella bronchialis</name>
    <dbReference type="NCBI Taxonomy" id="463025"/>
    <lineage>
        <taxon>Bacteria</taxon>
        <taxon>Pseudomonadati</taxon>
        <taxon>Pseudomonadota</taxon>
        <taxon>Betaproteobacteria</taxon>
        <taxon>Burkholderiales</taxon>
        <taxon>Alcaligenaceae</taxon>
        <taxon>Bordetella</taxon>
    </lineage>
</organism>
<feature type="region of interest" description="Disordered" evidence="1">
    <location>
        <begin position="130"/>
        <end position="157"/>
    </location>
</feature>
<gene>
    <name evidence="2" type="ORF">BAU06_00745</name>
</gene>
<evidence type="ECO:0000313" key="2">
    <source>
        <dbReference type="EMBL" id="ANN65036.1"/>
    </source>
</evidence>
<keyword evidence="3" id="KW-1185">Reference proteome</keyword>